<protein>
    <submittedName>
        <fullName evidence="3">Polyketide synthase</fullName>
    </submittedName>
</protein>
<dbReference type="InterPro" id="IPR020841">
    <property type="entry name" value="PKS_Beta-ketoAc_synthase_dom"/>
</dbReference>
<dbReference type="Pfam" id="PF00109">
    <property type="entry name" value="ketoacyl-synt"/>
    <property type="match status" value="1"/>
</dbReference>
<evidence type="ECO:0000313" key="3">
    <source>
        <dbReference type="EMBL" id="MFD0799892.1"/>
    </source>
</evidence>
<feature type="non-terminal residue" evidence="3">
    <location>
        <position position="464"/>
    </location>
</feature>
<dbReference type="Pfam" id="PF02801">
    <property type="entry name" value="Ketoacyl-synt_C"/>
    <property type="match status" value="1"/>
</dbReference>
<dbReference type="SUPFAM" id="SSF53901">
    <property type="entry name" value="Thiolase-like"/>
    <property type="match status" value="1"/>
</dbReference>
<dbReference type="CDD" id="cd00833">
    <property type="entry name" value="PKS"/>
    <property type="match status" value="1"/>
</dbReference>
<dbReference type="InterPro" id="IPR032821">
    <property type="entry name" value="PKS_assoc"/>
</dbReference>
<comment type="caution">
    <text evidence="3">The sequence shown here is derived from an EMBL/GenBank/DDBJ whole genome shotgun (WGS) entry which is preliminary data.</text>
</comment>
<dbReference type="PROSITE" id="PS52004">
    <property type="entry name" value="KS3_2"/>
    <property type="match status" value="1"/>
</dbReference>
<proteinExistence type="predicted"/>
<evidence type="ECO:0000259" key="2">
    <source>
        <dbReference type="PROSITE" id="PS52004"/>
    </source>
</evidence>
<sequence>MASVAEGAEVAVVGVSCRMPGATGPEPLWRVLRDGVDAVGTAPEGRLRDGRELPGFVGRGGFLDDVEGFDAPFFGISPREAAEMDPHQRLSLELAWEALEDLGTDVRTLPGTGLYIGAMVDDYAIMRAAPGGAEITPHTATGSARSMIANRVSFALGLRGPSMVVDTGQSSSLVAVHTACESLRTGENELALAGGVHLNLSGRTAAEMGAFGALSPSGRCHTFDERADGFVRGEGGGFVVLKPLHAAVADGDRVYCVIPGSAVNNDGGGDSLTAPSTAAQAEVLRAAYRRAGVAPESVGYLELHGTGTPAGDPVEAAALGEVLGGGREPGAPLRVGSVKTNIGHLEGAAGIAGLLKTVLSIHHDELPPSLNFARPGSRVPLERMNLRVLTAPEPWPERPVAGVSSFGMGGTNCHVVLTGPPEDAAAEPQSAHRPAVVPWTVSAHTPRALRAQAARLAEYAAADG</sequence>
<dbReference type="PANTHER" id="PTHR43775">
    <property type="entry name" value="FATTY ACID SYNTHASE"/>
    <property type="match status" value="1"/>
</dbReference>
<evidence type="ECO:0000256" key="1">
    <source>
        <dbReference type="ARBA" id="ARBA00022679"/>
    </source>
</evidence>
<gene>
    <name evidence="3" type="ORF">ACFQZU_00965</name>
</gene>
<dbReference type="InterPro" id="IPR016039">
    <property type="entry name" value="Thiolase-like"/>
</dbReference>
<dbReference type="InterPro" id="IPR014030">
    <property type="entry name" value="Ketoacyl_synth_N"/>
</dbReference>
<keyword evidence="1" id="KW-0808">Transferase</keyword>
<dbReference type="Proteomes" id="UP001596956">
    <property type="component" value="Unassembled WGS sequence"/>
</dbReference>
<keyword evidence="4" id="KW-1185">Reference proteome</keyword>
<dbReference type="Pfam" id="PF16197">
    <property type="entry name" value="KAsynt_C_assoc"/>
    <property type="match status" value="1"/>
</dbReference>
<dbReference type="EMBL" id="JBHTHR010000008">
    <property type="protein sequence ID" value="MFD0799892.1"/>
    <property type="molecule type" value="Genomic_DNA"/>
</dbReference>
<dbReference type="PANTHER" id="PTHR43775:SF51">
    <property type="entry name" value="INACTIVE PHENOLPHTHIOCEROL SYNTHESIS POLYKETIDE SYNTHASE TYPE I PKS1-RELATED"/>
    <property type="match status" value="1"/>
</dbReference>
<dbReference type="SMART" id="SM00825">
    <property type="entry name" value="PKS_KS"/>
    <property type="match status" value="1"/>
</dbReference>
<evidence type="ECO:0000313" key="4">
    <source>
        <dbReference type="Proteomes" id="UP001596956"/>
    </source>
</evidence>
<reference evidence="4" key="1">
    <citation type="journal article" date="2019" name="Int. J. Syst. Evol. Microbiol.">
        <title>The Global Catalogue of Microorganisms (GCM) 10K type strain sequencing project: providing services to taxonomists for standard genome sequencing and annotation.</title>
        <authorList>
            <consortium name="The Broad Institute Genomics Platform"/>
            <consortium name="The Broad Institute Genome Sequencing Center for Infectious Disease"/>
            <person name="Wu L."/>
            <person name="Ma J."/>
        </authorList>
    </citation>
    <scope>NUCLEOTIDE SEQUENCE [LARGE SCALE GENOMIC DNA]</scope>
    <source>
        <strain evidence="4">CCUG 63369</strain>
    </source>
</reference>
<dbReference type="Gene3D" id="3.40.47.10">
    <property type="match status" value="1"/>
</dbReference>
<feature type="domain" description="Ketosynthase family 3 (KS3)" evidence="2">
    <location>
        <begin position="7"/>
        <end position="419"/>
    </location>
</feature>
<name>A0ABW3B977_9ACTN</name>
<accession>A0ABW3B977</accession>
<dbReference type="InterPro" id="IPR014031">
    <property type="entry name" value="Ketoacyl_synth_C"/>
</dbReference>
<dbReference type="InterPro" id="IPR050091">
    <property type="entry name" value="PKS_NRPS_Biosynth_Enz"/>
</dbReference>
<organism evidence="3 4">
    <name type="scientific">Streptomonospora algeriensis</name>
    <dbReference type="NCBI Taxonomy" id="995084"/>
    <lineage>
        <taxon>Bacteria</taxon>
        <taxon>Bacillati</taxon>
        <taxon>Actinomycetota</taxon>
        <taxon>Actinomycetes</taxon>
        <taxon>Streptosporangiales</taxon>
        <taxon>Nocardiopsidaceae</taxon>
        <taxon>Streptomonospora</taxon>
    </lineage>
</organism>